<dbReference type="InterPro" id="IPR024466">
    <property type="entry name" value="CHP02679_N"/>
</dbReference>
<dbReference type="Proteomes" id="UP000316213">
    <property type="component" value="Unassembled WGS sequence"/>
</dbReference>
<feature type="domain" description="DUF2399" evidence="1">
    <location>
        <begin position="261"/>
        <end position="414"/>
    </location>
</feature>
<dbReference type="Pfam" id="PF09664">
    <property type="entry name" value="DUF2399"/>
    <property type="match status" value="1"/>
</dbReference>
<proteinExistence type="predicted"/>
<evidence type="ECO:0000259" key="1">
    <source>
        <dbReference type="Pfam" id="PF09664"/>
    </source>
</evidence>
<sequence length="435" mass="47544">MNDRVQALLGDPALGELIARLDRRLAKNPQASGTITIKNPTPPTIEAVTSLLGKPPRPGGPLRVNLRELDDVVRHSGVADGLTSAITILLGRPPRHVAIEQQRETDAWLALPGEIAWETTDQLSLVSFAEMICRDGTLRRAARGDLDEGRRLLGRLVDCCSQLPLDAPTPLPVFATRVLGDSHGLDAQRPLCGLVIRAIGQTIVEPLEAPPTSQREWWNRVNVIADELSSTVLVLNLRCVGDGLIDRTLNAHAEIGEPCRLTFRQLRLHPPRFEPATVLPNVGGDVFVCENPSVLAAAADRLGRRSSPLICIEGQPSHAAAGLLAALHRDGISLAYHGDFDRVGLQIVEQMRTRFQATPWRMSANDYAEYADESTPAFTGPVPETTWDDELKATIEQHMRVVFEEQVIDGLMRDCAGDDRLLPSGSDVNETNHHS</sequence>
<dbReference type="InterPro" id="IPR024465">
    <property type="entry name" value="DUF2399"/>
</dbReference>
<accession>A0A5C6AD58</accession>
<feature type="domain" description="Conserved hypothetical protein CHP02679 N terminus" evidence="2">
    <location>
        <begin position="32"/>
        <end position="238"/>
    </location>
</feature>
<evidence type="ECO:0000313" key="4">
    <source>
        <dbReference type="Proteomes" id="UP000316213"/>
    </source>
</evidence>
<dbReference type="InterPro" id="IPR013495">
    <property type="entry name" value="CHP02679"/>
</dbReference>
<dbReference type="NCBIfam" id="TIGR02679">
    <property type="entry name" value="TIGR02679 family protein"/>
    <property type="match status" value="1"/>
</dbReference>
<dbReference type="EMBL" id="SJPM01000004">
    <property type="protein sequence ID" value="TWT97347.1"/>
    <property type="molecule type" value="Genomic_DNA"/>
</dbReference>
<evidence type="ECO:0000259" key="2">
    <source>
        <dbReference type="Pfam" id="PF11796"/>
    </source>
</evidence>
<evidence type="ECO:0008006" key="5">
    <source>
        <dbReference type="Google" id="ProtNLM"/>
    </source>
</evidence>
<gene>
    <name evidence="3" type="ORF">Pla100_24990</name>
</gene>
<reference evidence="3 4" key="1">
    <citation type="submission" date="2019-02" db="EMBL/GenBank/DDBJ databases">
        <title>Deep-cultivation of Planctomycetes and their phenomic and genomic characterization uncovers novel biology.</title>
        <authorList>
            <person name="Wiegand S."/>
            <person name="Jogler M."/>
            <person name="Boedeker C."/>
            <person name="Pinto D."/>
            <person name="Vollmers J."/>
            <person name="Rivas-Marin E."/>
            <person name="Kohn T."/>
            <person name="Peeters S.H."/>
            <person name="Heuer A."/>
            <person name="Rast P."/>
            <person name="Oberbeckmann S."/>
            <person name="Bunk B."/>
            <person name="Jeske O."/>
            <person name="Meyerdierks A."/>
            <person name="Storesund J.E."/>
            <person name="Kallscheuer N."/>
            <person name="Luecker S."/>
            <person name="Lage O.M."/>
            <person name="Pohl T."/>
            <person name="Merkel B.J."/>
            <person name="Hornburger P."/>
            <person name="Mueller R.-W."/>
            <person name="Bruemmer F."/>
            <person name="Labrenz M."/>
            <person name="Spormann A.M."/>
            <person name="Op Den Camp H."/>
            <person name="Overmann J."/>
            <person name="Amann R."/>
            <person name="Jetten M.S.M."/>
            <person name="Mascher T."/>
            <person name="Medema M.H."/>
            <person name="Devos D.P."/>
            <person name="Kaster A.-K."/>
            <person name="Ovreas L."/>
            <person name="Rohde M."/>
            <person name="Galperin M.Y."/>
            <person name="Jogler C."/>
        </authorList>
    </citation>
    <scope>NUCLEOTIDE SEQUENCE [LARGE SCALE GENOMIC DNA]</scope>
    <source>
        <strain evidence="3 4">Pla100</strain>
    </source>
</reference>
<evidence type="ECO:0000313" key="3">
    <source>
        <dbReference type="EMBL" id="TWT97347.1"/>
    </source>
</evidence>
<keyword evidence="4" id="KW-1185">Reference proteome</keyword>
<comment type="caution">
    <text evidence="3">The sequence shown here is derived from an EMBL/GenBank/DDBJ whole genome shotgun (WGS) entry which is preliminary data.</text>
</comment>
<name>A0A5C6AD58_9BACT</name>
<organism evidence="3 4">
    <name type="scientific">Neorhodopirellula pilleata</name>
    <dbReference type="NCBI Taxonomy" id="2714738"/>
    <lineage>
        <taxon>Bacteria</taxon>
        <taxon>Pseudomonadati</taxon>
        <taxon>Planctomycetota</taxon>
        <taxon>Planctomycetia</taxon>
        <taxon>Pirellulales</taxon>
        <taxon>Pirellulaceae</taxon>
        <taxon>Neorhodopirellula</taxon>
    </lineage>
</organism>
<dbReference type="Pfam" id="PF11796">
    <property type="entry name" value="DUF3323"/>
    <property type="match status" value="1"/>
</dbReference>
<dbReference type="RefSeq" id="WP_197167872.1">
    <property type="nucleotide sequence ID" value="NZ_SJPM01000004.1"/>
</dbReference>
<protein>
    <recommendedName>
        <fullName evidence="5">TIGR02679 family protein</fullName>
    </recommendedName>
</protein>
<dbReference type="AlphaFoldDB" id="A0A5C6AD58"/>